<gene>
    <name evidence="7" type="ORF">LY90DRAFT_677344</name>
</gene>
<dbReference type="PANTHER" id="PTHR13115">
    <property type="entry name" value="RNA POLYMERASE-ASSOCIATED PROTEIN RTF1 HOMOLOG"/>
    <property type="match status" value="1"/>
</dbReference>
<evidence type="ECO:0000256" key="4">
    <source>
        <dbReference type="ARBA" id="ARBA00023242"/>
    </source>
</evidence>
<comment type="caution">
    <text evidence="7">The sequence shown here is derived from an EMBL/GenBank/DDBJ whole genome shotgun (WGS) entry which is preliminary data.</text>
</comment>
<keyword evidence="8" id="KW-1185">Reference proteome</keyword>
<evidence type="ECO:0000313" key="8">
    <source>
        <dbReference type="Proteomes" id="UP000193920"/>
    </source>
</evidence>
<feature type="region of interest" description="Disordered" evidence="5">
    <location>
        <begin position="1"/>
        <end position="47"/>
    </location>
</feature>
<feature type="region of interest" description="Disordered" evidence="5">
    <location>
        <begin position="96"/>
        <end position="177"/>
    </location>
</feature>
<dbReference type="GO" id="GO:1990269">
    <property type="term" value="F:RNA polymerase II C-terminal domain phosphoserine binding"/>
    <property type="evidence" value="ECO:0007669"/>
    <property type="project" value="TreeGrafter"/>
</dbReference>
<organism evidence="7 8">
    <name type="scientific">Neocallimastix californiae</name>
    <dbReference type="NCBI Taxonomy" id="1754190"/>
    <lineage>
        <taxon>Eukaryota</taxon>
        <taxon>Fungi</taxon>
        <taxon>Fungi incertae sedis</taxon>
        <taxon>Chytridiomycota</taxon>
        <taxon>Chytridiomycota incertae sedis</taxon>
        <taxon>Neocallimastigomycetes</taxon>
        <taxon>Neocallimastigales</taxon>
        <taxon>Neocallimastigaceae</taxon>
        <taxon>Neocallimastix</taxon>
    </lineage>
</organism>
<evidence type="ECO:0000256" key="1">
    <source>
        <dbReference type="ARBA" id="ARBA00004123"/>
    </source>
</evidence>
<feature type="domain" description="Plus3" evidence="6">
    <location>
        <begin position="180"/>
        <end position="312"/>
    </location>
</feature>
<dbReference type="PANTHER" id="PTHR13115:SF8">
    <property type="entry name" value="RNA POLYMERASE-ASSOCIATED PROTEIN RTF1 HOMOLOG"/>
    <property type="match status" value="1"/>
</dbReference>
<dbReference type="GO" id="GO:0016593">
    <property type="term" value="C:Cdc73/Paf1 complex"/>
    <property type="evidence" value="ECO:0007669"/>
    <property type="project" value="TreeGrafter"/>
</dbReference>
<feature type="compositionally biased region" description="Acidic residues" evidence="5">
    <location>
        <begin position="32"/>
        <end position="45"/>
    </location>
</feature>
<protein>
    <submittedName>
        <fullName evidence="7">Plus-3-domain-containing protein</fullName>
    </submittedName>
</protein>
<keyword evidence="3" id="KW-0804">Transcription</keyword>
<dbReference type="STRING" id="1754190.A0A1Y2A4E0"/>
<dbReference type="PROSITE" id="PS51360">
    <property type="entry name" value="PLUS3"/>
    <property type="match status" value="1"/>
</dbReference>
<evidence type="ECO:0000256" key="2">
    <source>
        <dbReference type="ARBA" id="ARBA00023015"/>
    </source>
</evidence>
<dbReference type="Pfam" id="PF03126">
    <property type="entry name" value="Plus-3"/>
    <property type="match status" value="1"/>
</dbReference>
<keyword evidence="4" id="KW-0539">Nucleus</keyword>
<comment type="subcellular location">
    <subcellularLocation>
        <location evidence="1">Nucleus</location>
    </subcellularLocation>
</comment>
<dbReference type="OrthoDB" id="166375at2759"/>
<dbReference type="EMBL" id="MCOG01000327">
    <property type="protein sequence ID" value="ORY17386.1"/>
    <property type="molecule type" value="Genomic_DNA"/>
</dbReference>
<keyword evidence="2" id="KW-0805">Transcription regulation</keyword>
<dbReference type="InterPro" id="IPR004343">
    <property type="entry name" value="Plus-3_dom"/>
</dbReference>
<proteinExistence type="predicted"/>
<dbReference type="Gene3D" id="3.90.70.200">
    <property type="entry name" value="Plus-3 domain"/>
    <property type="match status" value="1"/>
</dbReference>
<accession>A0A1Y2A4E0</accession>
<feature type="compositionally biased region" description="Basic and acidic residues" evidence="5">
    <location>
        <begin position="122"/>
        <end position="140"/>
    </location>
</feature>
<name>A0A1Y2A4E0_9FUNG</name>
<dbReference type="Proteomes" id="UP000193920">
    <property type="component" value="Unassembled WGS sequence"/>
</dbReference>
<evidence type="ECO:0000313" key="7">
    <source>
        <dbReference type="EMBL" id="ORY17386.1"/>
    </source>
</evidence>
<dbReference type="InterPro" id="IPR036128">
    <property type="entry name" value="Plus3-like_sf"/>
</dbReference>
<dbReference type="GO" id="GO:0003677">
    <property type="term" value="F:DNA binding"/>
    <property type="evidence" value="ECO:0007669"/>
    <property type="project" value="InterPro"/>
</dbReference>
<reference evidence="7 8" key="1">
    <citation type="submission" date="2016-08" db="EMBL/GenBank/DDBJ databases">
        <title>A Parts List for Fungal Cellulosomes Revealed by Comparative Genomics.</title>
        <authorList>
            <consortium name="DOE Joint Genome Institute"/>
            <person name="Haitjema C.H."/>
            <person name="Gilmore S.P."/>
            <person name="Henske J.K."/>
            <person name="Solomon K.V."/>
            <person name="De Groot R."/>
            <person name="Kuo A."/>
            <person name="Mondo S.J."/>
            <person name="Salamov A.A."/>
            <person name="Labutti K."/>
            <person name="Zhao Z."/>
            <person name="Chiniquy J."/>
            <person name="Barry K."/>
            <person name="Brewer H.M."/>
            <person name="Purvine S.O."/>
            <person name="Wright A.T."/>
            <person name="Boxma B."/>
            <person name="Van Alen T."/>
            <person name="Hackstein J.H."/>
            <person name="Baker S.E."/>
            <person name="Grigoriev I.V."/>
            <person name="O'Malley M.A."/>
        </authorList>
    </citation>
    <scope>NUCLEOTIDE SEQUENCE [LARGE SCALE GENOMIC DNA]</scope>
    <source>
        <strain evidence="7 8">G1</strain>
    </source>
</reference>
<evidence type="ECO:0000259" key="6">
    <source>
        <dbReference type="PROSITE" id="PS51360"/>
    </source>
</evidence>
<feature type="compositionally biased region" description="Basic and acidic residues" evidence="5">
    <location>
        <begin position="149"/>
        <end position="163"/>
    </location>
</feature>
<evidence type="ECO:0000256" key="3">
    <source>
        <dbReference type="ARBA" id="ARBA00023163"/>
    </source>
</evidence>
<dbReference type="AlphaFoldDB" id="A0A1Y2A4E0"/>
<dbReference type="SUPFAM" id="SSF159042">
    <property type="entry name" value="Plus3-like"/>
    <property type="match status" value="1"/>
</dbReference>
<evidence type="ECO:0000256" key="5">
    <source>
        <dbReference type="SAM" id="MobiDB-lite"/>
    </source>
</evidence>
<sequence length="496" mass="58175">MDIDDEILALTGDSPVRSRRRHDGKRSRDVSSDEDSESDFSDDSESYSYAKLVEEVESYGPDLIKDEEDRKYLDNLPEIEREAIIAERADKKQNLKERLEIKRKLKKGKMNKTNSSRHLSRHDKLSEKERKSESLSDLRRKREKKRSKLSNENEEEKRDRIWSDSESEDNYESRESEQEVVTLEELNSIRISRDELEKWVYTSLFNKTVIGGYARLGIGFDSNKNYIYRITKILDVVDYHRVYKINKTNIKKALILEHGKAKKRFGMDIISNGPFTEQEYNRYLAVMKNEQQQLPTKEFIKEKQQQIKEAREHKLTGEEISEMVEEKRQLSNVPLNFAREKATLILEKEKAEELGDEKEVELINNKIDKLISLKDEKSRLIDDKLNDWTKLNERNRRMNIIENRKAEIQAAQERKKLGRDDFDPFARRKCMPTHVVAYKDITNSGTEDEKLDEPEVPDSAVLKINAQVPIKQFSVALIEGDIFNVEIDPTEVTILI</sequence>
<dbReference type="SMART" id="SM00719">
    <property type="entry name" value="Plus3"/>
    <property type="match status" value="1"/>
</dbReference>